<sequence length="353" mass="39936">MCDLLSIGHNQSVLQNFLSNIPFPIWFAIGCVIVVLAAQKFKQAAARSKGAVPAPRDVRKAGKEGEWNKLNEHHTPKLRGKREDMATDPQARLLAPSMVYSLCNDEIVNQLKLSDPAGMRGMLDRDWGITDRESLIRQIYSLLRAGHREDFAALRERCARPGWADTEIARLSKTADSSMEDWERRWRIRRFLDNDRGIQSLDFAAWDLIRAANLTRAGAGLGWLSEDEAWDTLAAINRALQFSYSSWEETWEAFRITRWLWAAEGDAQTANNDLHDRNRGEFLVGKNGLWTAIPWNAPYPAPHFILLDALREMGALHLLSSSNWEDASAWEKDLDAQARTRAPMSIGGKAIVN</sequence>
<keyword evidence="2" id="KW-0812">Transmembrane</keyword>
<feature type="domain" description="DUF1266" evidence="3">
    <location>
        <begin position="122"/>
        <end position="295"/>
    </location>
</feature>
<evidence type="ECO:0000259" key="3">
    <source>
        <dbReference type="Pfam" id="PF06889"/>
    </source>
</evidence>
<proteinExistence type="predicted"/>
<evidence type="ECO:0000256" key="1">
    <source>
        <dbReference type="SAM" id="MobiDB-lite"/>
    </source>
</evidence>
<reference evidence="4 5" key="1">
    <citation type="submission" date="2019-11" db="EMBL/GenBank/DDBJ databases">
        <title>FDA dAtabase for Regulatory Grade micrObial Sequences (FDA-ARGOS): Supporting development and validation of Infectious Disease Dx tests.</title>
        <authorList>
            <person name="Stonesifer R."/>
            <person name="Tallon L."/>
            <person name="Sadzewicz L."/>
            <person name="Vavikolanu K."/>
            <person name="Mehta A."/>
            <person name="Aluvathingal J."/>
            <person name="Nadendla S."/>
            <person name="Myers T."/>
            <person name="Yan Y."/>
            <person name="Sichtig H."/>
        </authorList>
    </citation>
    <scope>NUCLEOTIDE SEQUENCE [LARGE SCALE GENOMIC DNA]</scope>
    <source>
        <strain evidence="4 5">FDAARGOS_732</strain>
    </source>
</reference>
<name>A0A857A688_9ACTO</name>
<keyword evidence="2" id="KW-0472">Membrane</keyword>
<gene>
    <name evidence="4" type="ORF">FOC40_00010</name>
</gene>
<dbReference type="EMBL" id="CP046315">
    <property type="protein sequence ID" value="QGS09955.1"/>
    <property type="molecule type" value="Genomic_DNA"/>
</dbReference>
<protein>
    <submittedName>
        <fullName evidence="4">DUF1266 domain-containing protein</fullName>
    </submittedName>
</protein>
<evidence type="ECO:0000313" key="4">
    <source>
        <dbReference type="EMBL" id="QGS09955.1"/>
    </source>
</evidence>
<dbReference type="AlphaFoldDB" id="A0A857A688"/>
<dbReference type="InterPro" id="IPR009677">
    <property type="entry name" value="DUF1266"/>
</dbReference>
<dbReference type="Proteomes" id="UP000424490">
    <property type="component" value="Chromosome"/>
</dbReference>
<organism evidence="4 5">
    <name type="scientific">Schaalia odontolytica</name>
    <dbReference type="NCBI Taxonomy" id="1660"/>
    <lineage>
        <taxon>Bacteria</taxon>
        <taxon>Bacillati</taxon>
        <taxon>Actinomycetota</taxon>
        <taxon>Actinomycetes</taxon>
        <taxon>Actinomycetales</taxon>
        <taxon>Actinomycetaceae</taxon>
        <taxon>Schaalia</taxon>
    </lineage>
</organism>
<evidence type="ECO:0000256" key="2">
    <source>
        <dbReference type="SAM" id="Phobius"/>
    </source>
</evidence>
<keyword evidence="2" id="KW-1133">Transmembrane helix</keyword>
<feature type="compositionally biased region" description="Basic and acidic residues" evidence="1">
    <location>
        <begin position="56"/>
        <end position="85"/>
    </location>
</feature>
<evidence type="ECO:0000313" key="5">
    <source>
        <dbReference type="Proteomes" id="UP000424490"/>
    </source>
</evidence>
<dbReference type="Pfam" id="PF06889">
    <property type="entry name" value="DUF1266"/>
    <property type="match status" value="1"/>
</dbReference>
<accession>A0A857A688</accession>
<feature type="transmembrane region" description="Helical" evidence="2">
    <location>
        <begin position="21"/>
        <end position="38"/>
    </location>
</feature>
<feature type="region of interest" description="Disordered" evidence="1">
    <location>
        <begin position="52"/>
        <end position="86"/>
    </location>
</feature>